<reference evidence="7 8" key="1">
    <citation type="journal article" date="2019" name="Nat. Plants">
        <title>Stout camphor tree genome fills gaps in understanding of flowering plant genome evolution.</title>
        <authorList>
            <person name="Chaw S.M."/>
            <person name="Liu Y.C."/>
            <person name="Wu Y.W."/>
            <person name="Wang H.Y."/>
            <person name="Lin C.I."/>
            <person name="Wu C.S."/>
            <person name="Ke H.M."/>
            <person name="Chang L.Y."/>
            <person name="Hsu C.Y."/>
            <person name="Yang H.T."/>
            <person name="Sudianto E."/>
            <person name="Hsu M.H."/>
            <person name="Wu K.P."/>
            <person name="Wang L.N."/>
            <person name="Leebens-Mack J.H."/>
            <person name="Tsai I.J."/>
        </authorList>
    </citation>
    <scope>NUCLEOTIDE SEQUENCE [LARGE SCALE GENOMIC DNA]</scope>
    <source>
        <strain evidence="8">cv. Chaw 1501</strain>
        <tissue evidence="7">Young leaves</tissue>
    </source>
</reference>
<dbReference type="Pfam" id="PF00854">
    <property type="entry name" value="PTR2"/>
    <property type="match status" value="1"/>
</dbReference>
<dbReference type="InterPro" id="IPR000109">
    <property type="entry name" value="POT_fam"/>
</dbReference>
<feature type="transmembrane region" description="Helical" evidence="6">
    <location>
        <begin position="332"/>
        <end position="352"/>
    </location>
</feature>
<feature type="transmembrane region" description="Helical" evidence="6">
    <location>
        <begin position="110"/>
        <end position="129"/>
    </location>
</feature>
<evidence type="ECO:0000256" key="3">
    <source>
        <dbReference type="ARBA" id="ARBA00022692"/>
    </source>
</evidence>
<feature type="transmembrane region" description="Helical" evidence="6">
    <location>
        <begin position="289"/>
        <end position="311"/>
    </location>
</feature>
<keyword evidence="8" id="KW-1185">Reference proteome</keyword>
<evidence type="ECO:0000313" key="8">
    <source>
        <dbReference type="Proteomes" id="UP000283530"/>
    </source>
</evidence>
<evidence type="ECO:0000256" key="5">
    <source>
        <dbReference type="ARBA" id="ARBA00023136"/>
    </source>
</evidence>
<evidence type="ECO:0000256" key="1">
    <source>
        <dbReference type="ARBA" id="ARBA00004141"/>
    </source>
</evidence>
<keyword evidence="3 6" id="KW-0812">Transmembrane</keyword>
<dbReference type="AlphaFoldDB" id="A0A443P3D0"/>
<dbReference type="Proteomes" id="UP000283530">
    <property type="component" value="Unassembled WGS sequence"/>
</dbReference>
<comment type="subcellular location">
    <subcellularLocation>
        <location evidence="1">Membrane</location>
        <topology evidence="1">Multi-pass membrane protein</topology>
    </subcellularLocation>
</comment>
<evidence type="ECO:0000256" key="4">
    <source>
        <dbReference type="ARBA" id="ARBA00022989"/>
    </source>
</evidence>
<feature type="transmembrane region" description="Helical" evidence="6">
    <location>
        <begin position="415"/>
        <end position="444"/>
    </location>
</feature>
<dbReference type="OrthoDB" id="8904098at2759"/>
<dbReference type="GO" id="GO:0016020">
    <property type="term" value="C:membrane"/>
    <property type="evidence" value="ECO:0007669"/>
    <property type="project" value="UniProtKB-SubCell"/>
</dbReference>
<organism evidence="7 8">
    <name type="scientific">Cinnamomum micranthum f. kanehirae</name>
    <dbReference type="NCBI Taxonomy" id="337451"/>
    <lineage>
        <taxon>Eukaryota</taxon>
        <taxon>Viridiplantae</taxon>
        <taxon>Streptophyta</taxon>
        <taxon>Embryophyta</taxon>
        <taxon>Tracheophyta</taxon>
        <taxon>Spermatophyta</taxon>
        <taxon>Magnoliopsida</taxon>
        <taxon>Magnoliidae</taxon>
        <taxon>Laurales</taxon>
        <taxon>Lauraceae</taxon>
        <taxon>Cinnamomum</taxon>
    </lineage>
</organism>
<comment type="similarity">
    <text evidence="2">Belongs to the major facilitator superfamily. Proton-dependent oligopeptide transporter (POT/PTR) (TC 2.A.17) family.</text>
</comment>
<keyword evidence="5 6" id="KW-0472">Membrane</keyword>
<accession>A0A443P3D0</accession>
<dbReference type="PANTHER" id="PTHR11654">
    <property type="entry name" value="OLIGOPEPTIDE TRANSPORTER-RELATED"/>
    <property type="match status" value="1"/>
</dbReference>
<sequence length="461" mass="51389">MQNHGVIQEKFAYTTVIQSCIGLEYVELGKMVHAHIAKSVEVAERFAYFGIAGNLMTYLTKVMGETTVSAARNVNVWSGGHKPCIQAFGADQFKEESEEERRAKNSFFNWWFLGICGGGTSAMLIVFYVQDNIGWTIGYIIIVSVMAFALVIFFLGRNSYQRQATSGSSLTRVAQVLVAAARKSHLPSTMNNIHWEGEDTGFDSERRSIARTKQFRFLDKASFIDEIDASHECIDKWRLCSTAQVEEVKMLIRLVPIWVSCLMYAVVVAQPNTFFIKQSSTLDRKIGNFVVPAASLQVAMGLTAFVTVFIYDRFIVPIARKITGTSSGLTMLQRIGVGIFLTVILTMAAALVERRRLKIVRELGLVDHPNVTIPMSVWWLLPQYMILGVADVFTLVGLQQFFYDQMPDGLQIIGAAAYLCIIGMGSFLISGIISIVGISSGWLVNNLNSAHLDYFYCYLEG</sequence>
<gene>
    <name evidence="7" type="ORF">CKAN_01415100</name>
</gene>
<dbReference type="EMBL" id="QPKB01000005">
    <property type="protein sequence ID" value="RWR85295.1"/>
    <property type="molecule type" value="Genomic_DNA"/>
</dbReference>
<feature type="transmembrane region" description="Helical" evidence="6">
    <location>
        <begin position="384"/>
        <end position="403"/>
    </location>
</feature>
<dbReference type="GO" id="GO:0022857">
    <property type="term" value="F:transmembrane transporter activity"/>
    <property type="evidence" value="ECO:0007669"/>
    <property type="project" value="InterPro"/>
</dbReference>
<protein>
    <submittedName>
        <fullName evidence="7">Protein NRT1/ PTR FAMILY 5.4-like protein</fullName>
    </submittedName>
</protein>
<dbReference type="SUPFAM" id="SSF103473">
    <property type="entry name" value="MFS general substrate transporter"/>
    <property type="match status" value="1"/>
</dbReference>
<keyword evidence="4 6" id="KW-1133">Transmembrane helix</keyword>
<dbReference type="InterPro" id="IPR036259">
    <property type="entry name" value="MFS_trans_sf"/>
</dbReference>
<evidence type="ECO:0000256" key="2">
    <source>
        <dbReference type="ARBA" id="ARBA00005982"/>
    </source>
</evidence>
<evidence type="ECO:0000313" key="7">
    <source>
        <dbReference type="EMBL" id="RWR85295.1"/>
    </source>
</evidence>
<proteinExistence type="inferred from homology"/>
<name>A0A443P3D0_9MAGN</name>
<evidence type="ECO:0000256" key="6">
    <source>
        <dbReference type="SAM" id="Phobius"/>
    </source>
</evidence>
<comment type="caution">
    <text evidence="7">The sequence shown here is derived from an EMBL/GenBank/DDBJ whole genome shotgun (WGS) entry which is preliminary data.</text>
</comment>
<dbReference type="Gene3D" id="1.20.1250.20">
    <property type="entry name" value="MFS general substrate transporter like domains"/>
    <property type="match status" value="2"/>
</dbReference>
<feature type="transmembrane region" description="Helical" evidence="6">
    <location>
        <begin position="135"/>
        <end position="156"/>
    </location>
</feature>